<dbReference type="EMBL" id="CADCVS010000425">
    <property type="protein sequence ID" value="CAA9524688.1"/>
    <property type="molecule type" value="Genomic_DNA"/>
</dbReference>
<protein>
    <submittedName>
        <fullName evidence="2">Uncharacterized protein</fullName>
    </submittedName>
</protein>
<dbReference type="AlphaFoldDB" id="A0A6J4TJA4"/>
<feature type="non-terminal residue" evidence="2">
    <location>
        <position position="1"/>
    </location>
</feature>
<sequence length="47" mass="5379">RRPQGGRVAQLEPRDRRHGRMLRRDHHGDRRRPEGARRAAGGGPDAM</sequence>
<evidence type="ECO:0000313" key="2">
    <source>
        <dbReference type="EMBL" id="CAA9524688.1"/>
    </source>
</evidence>
<feature type="compositionally biased region" description="Basic residues" evidence="1">
    <location>
        <begin position="16"/>
        <end position="25"/>
    </location>
</feature>
<feature type="compositionally biased region" description="Basic and acidic residues" evidence="1">
    <location>
        <begin position="26"/>
        <end position="37"/>
    </location>
</feature>
<feature type="region of interest" description="Disordered" evidence="1">
    <location>
        <begin position="1"/>
        <end position="47"/>
    </location>
</feature>
<reference evidence="2" key="1">
    <citation type="submission" date="2020-02" db="EMBL/GenBank/DDBJ databases">
        <authorList>
            <person name="Meier V. D."/>
        </authorList>
    </citation>
    <scope>NUCLEOTIDE SEQUENCE</scope>
    <source>
        <strain evidence="2">AVDCRST_MAG30</strain>
    </source>
</reference>
<evidence type="ECO:0000256" key="1">
    <source>
        <dbReference type="SAM" id="MobiDB-lite"/>
    </source>
</evidence>
<proteinExistence type="predicted"/>
<organism evidence="2">
    <name type="scientific">uncultured Solirubrobacteraceae bacterium</name>
    <dbReference type="NCBI Taxonomy" id="1162706"/>
    <lineage>
        <taxon>Bacteria</taxon>
        <taxon>Bacillati</taxon>
        <taxon>Actinomycetota</taxon>
        <taxon>Thermoleophilia</taxon>
        <taxon>Solirubrobacterales</taxon>
        <taxon>Solirubrobacteraceae</taxon>
        <taxon>environmental samples</taxon>
    </lineage>
</organism>
<accession>A0A6J4TJA4</accession>
<feature type="non-terminal residue" evidence="2">
    <location>
        <position position="47"/>
    </location>
</feature>
<gene>
    <name evidence="2" type="ORF">AVDCRST_MAG30-3276</name>
</gene>
<name>A0A6J4TJA4_9ACTN</name>